<reference evidence="4 5" key="1">
    <citation type="submission" date="2020-05" db="EMBL/GenBank/DDBJ databases">
        <authorList>
            <person name="Mo P."/>
        </authorList>
    </citation>
    <scope>NUCLEOTIDE SEQUENCE [LARGE SCALE GENOMIC DNA]</scope>
    <source>
        <strain evidence="4 5">Gen01</strain>
    </source>
</reference>
<feature type="compositionally biased region" description="Low complexity" evidence="2">
    <location>
        <begin position="11"/>
        <end position="22"/>
    </location>
</feature>
<evidence type="ECO:0000256" key="2">
    <source>
        <dbReference type="SAM" id="MobiDB-lite"/>
    </source>
</evidence>
<dbReference type="EMBL" id="CP053564">
    <property type="protein sequence ID" value="QJY47752.1"/>
    <property type="molecule type" value="Genomic_DNA"/>
</dbReference>
<feature type="domain" description="Aldehyde dehydrogenase" evidence="3">
    <location>
        <begin position="21"/>
        <end position="466"/>
    </location>
</feature>
<dbReference type="CDD" id="cd07078">
    <property type="entry name" value="ALDH"/>
    <property type="match status" value="1"/>
</dbReference>
<dbReference type="RefSeq" id="WP_172160699.1">
    <property type="nucleotide sequence ID" value="NZ_CP053564.1"/>
</dbReference>
<dbReference type="Proteomes" id="UP000505377">
    <property type="component" value="Chromosome"/>
</dbReference>
<evidence type="ECO:0000313" key="5">
    <source>
        <dbReference type="Proteomes" id="UP000505377"/>
    </source>
</evidence>
<dbReference type="PANTHER" id="PTHR11699">
    <property type="entry name" value="ALDEHYDE DEHYDROGENASE-RELATED"/>
    <property type="match status" value="1"/>
</dbReference>
<dbReference type="InterPro" id="IPR016161">
    <property type="entry name" value="Ald_DH/histidinol_DH"/>
</dbReference>
<gene>
    <name evidence="4" type="ORF">HOP40_19660</name>
</gene>
<dbReference type="GO" id="GO:0016620">
    <property type="term" value="F:oxidoreductase activity, acting on the aldehyde or oxo group of donors, NAD or NADP as acceptor"/>
    <property type="evidence" value="ECO:0007669"/>
    <property type="project" value="InterPro"/>
</dbReference>
<dbReference type="AlphaFoldDB" id="A0A6M6JM80"/>
<dbReference type="Gene3D" id="3.40.605.10">
    <property type="entry name" value="Aldehyde Dehydrogenase, Chain A, domain 1"/>
    <property type="match status" value="1"/>
</dbReference>
<keyword evidence="1" id="KW-0560">Oxidoreductase</keyword>
<evidence type="ECO:0000256" key="1">
    <source>
        <dbReference type="ARBA" id="ARBA00023002"/>
    </source>
</evidence>
<dbReference type="InterPro" id="IPR016163">
    <property type="entry name" value="Ald_DH_C"/>
</dbReference>
<proteinExistence type="predicted"/>
<feature type="region of interest" description="Disordered" evidence="2">
    <location>
        <begin position="1"/>
        <end position="22"/>
    </location>
</feature>
<dbReference type="InterPro" id="IPR015590">
    <property type="entry name" value="Aldehyde_DH_dom"/>
</dbReference>
<dbReference type="KEGG" id="pbro:HOP40_19660"/>
<sequence>MGTPVPRTWLAGAPRAGGATTTHDLHDPNTGEVLQTYAFSSDAQVDDVLAAASAAHASGVWAEADPAERAAVLTAFATRLEGVADRIAELDALNSGVPVRFTRMFARSLPDTVRRAVELAQEQAARRWLEADGRSVQLRHVPWGPTALLLPWNAPAAVLVKSLAYALVAGAPVVAKPSPESPWSAEVVAGALTSAGVPDGVFGLVHGGAHVGGLIAADPRVRAVSLTGSTATGRSVAATAGGNLTRLRLELGSNNPAVVLADADVPATARALVAGFTKLNGQWCEAPRAVFAESRLVEPLVEAVVAEIGRIAMGPSTSGDTTFGPLAFAGRKAALEDQIERMVAGGARRLAPLTTPPRGWFLSPTLLLGDDVRLPGEVFGPVLAISPVPDDRQAVAAANALGGGLAGYVFTGDEERGMQVGARIVAGEVKLNGTSLLDMARDSAQSFFGGSGLGGHGDRDVLEFYAGKQVLGADLLDPAI</sequence>
<dbReference type="SUPFAM" id="SSF53720">
    <property type="entry name" value="ALDH-like"/>
    <property type="match status" value="1"/>
</dbReference>
<dbReference type="Pfam" id="PF00171">
    <property type="entry name" value="Aldedh"/>
    <property type="match status" value="1"/>
</dbReference>
<name>A0A6M6JM80_9PSEU</name>
<evidence type="ECO:0000313" key="4">
    <source>
        <dbReference type="EMBL" id="QJY47752.1"/>
    </source>
</evidence>
<organism evidence="4 5">
    <name type="scientific">Pseudonocardia broussonetiae</name>
    <dbReference type="NCBI Taxonomy" id="2736640"/>
    <lineage>
        <taxon>Bacteria</taxon>
        <taxon>Bacillati</taxon>
        <taxon>Actinomycetota</taxon>
        <taxon>Actinomycetes</taxon>
        <taxon>Pseudonocardiales</taxon>
        <taxon>Pseudonocardiaceae</taxon>
        <taxon>Pseudonocardia</taxon>
    </lineage>
</organism>
<dbReference type="Gene3D" id="3.40.309.10">
    <property type="entry name" value="Aldehyde Dehydrogenase, Chain A, domain 2"/>
    <property type="match status" value="1"/>
</dbReference>
<accession>A0A6M6JM80</accession>
<protein>
    <submittedName>
        <fullName evidence="4">Aldehyde dehydrogenase family protein</fullName>
    </submittedName>
</protein>
<evidence type="ECO:0000259" key="3">
    <source>
        <dbReference type="Pfam" id="PF00171"/>
    </source>
</evidence>
<keyword evidence="5" id="KW-1185">Reference proteome</keyword>
<dbReference type="InterPro" id="IPR016162">
    <property type="entry name" value="Ald_DH_N"/>
</dbReference>